<protein>
    <submittedName>
        <fullName evidence="8">NLP/P60 protein</fullName>
    </submittedName>
</protein>
<evidence type="ECO:0000256" key="2">
    <source>
        <dbReference type="ARBA" id="ARBA00022670"/>
    </source>
</evidence>
<feature type="domain" description="NlpC/P60" evidence="7">
    <location>
        <begin position="68"/>
        <end position="189"/>
    </location>
</feature>
<evidence type="ECO:0000256" key="3">
    <source>
        <dbReference type="ARBA" id="ARBA00022729"/>
    </source>
</evidence>
<dbReference type="InterPro" id="IPR052062">
    <property type="entry name" value="Murein_DD/LD_carboxypeptidase"/>
</dbReference>
<keyword evidence="5" id="KW-0788">Thiol protease</keyword>
<dbReference type="PROSITE" id="PS51935">
    <property type="entry name" value="NLPC_P60"/>
    <property type="match status" value="1"/>
</dbReference>
<dbReference type="Proteomes" id="UP000028653">
    <property type="component" value="Unassembled WGS sequence"/>
</dbReference>
<dbReference type="PANTHER" id="PTHR47360:SF1">
    <property type="entry name" value="ENDOPEPTIDASE NLPC-RELATED"/>
    <property type="match status" value="1"/>
</dbReference>
<reference evidence="8 9" key="1">
    <citation type="submission" date="2014-05" db="EMBL/GenBank/DDBJ databases">
        <title>ATOL: Assembling a taxonomically balanced genome-scale reconstruction of the evolutionary history of the Enterobacteriaceae.</title>
        <authorList>
            <person name="Plunkett G.III."/>
            <person name="Neeno-Eckwall E.C."/>
            <person name="Glasner J.D."/>
            <person name="Perna N.T."/>
        </authorList>
    </citation>
    <scope>NUCLEOTIDE SEQUENCE [LARGE SCALE GENOMIC DNA]</scope>
    <source>
        <strain evidence="8 9">ATCC 33320</strain>
    </source>
</reference>
<comment type="similarity">
    <text evidence="1">Belongs to the peptidase C40 family.</text>
</comment>
<dbReference type="GO" id="GO:0006508">
    <property type="term" value="P:proteolysis"/>
    <property type="evidence" value="ECO:0007669"/>
    <property type="project" value="UniProtKB-KW"/>
</dbReference>
<keyword evidence="9" id="KW-1185">Reference proteome</keyword>
<dbReference type="STRING" id="1006004.GBAG_0556"/>
<dbReference type="eggNOG" id="COG0791">
    <property type="taxonomic scope" value="Bacteria"/>
</dbReference>
<sequence>MPLFKKFITLSLFIAPLIVSANSFAFNMPKEFASLGTRVIATKHHTPKKEVLFEKTDYATSASSNSSTEIKTAILEQFSNWKGTRYHLGGTTHKGVDCSALMQHIFNDSFHKSLPRTTTQQIKNGEKVNKEQLKPGDLVFFKTSPGMRHVGVYVGDNQFIHASSSQGVTMSSLANRYWVTHYETARRLEVMG</sequence>
<evidence type="ECO:0000313" key="8">
    <source>
        <dbReference type="EMBL" id="KFC83938.1"/>
    </source>
</evidence>
<dbReference type="InterPro" id="IPR038765">
    <property type="entry name" value="Papain-like_cys_pep_sf"/>
</dbReference>
<gene>
    <name evidence="8" type="ORF">GBAG_0556</name>
</gene>
<feature type="signal peptide" evidence="6">
    <location>
        <begin position="1"/>
        <end position="25"/>
    </location>
</feature>
<evidence type="ECO:0000256" key="6">
    <source>
        <dbReference type="SAM" id="SignalP"/>
    </source>
</evidence>
<dbReference type="Gene3D" id="3.90.1720.10">
    <property type="entry name" value="endopeptidase domain like (from Nostoc punctiforme)"/>
    <property type="match status" value="1"/>
</dbReference>
<dbReference type="InterPro" id="IPR000064">
    <property type="entry name" value="NLP_P60_dom"/>
</dbReference>
<evidence type="ECO:0000256" key="1">
    <source>
        <dbReference type="ARBA" id="ARBA00007074"/>
    </source>
</evidence>
<keyword evidence="4" id="KW-0378">Hydrolase</keyword>
<dbReference type="Pfam" id="PF00877">
    <property type="entry name" value="NLPC_P60"/>
    <property type="match status" value="1"/>
</dbReference>
<dbReference type="EMBL" id="JMPI01000014">
    <property type="protein sequence ID" value="KFC83938.1"/>
    <property type="molecule type" value="Genomic_DNA"/>
</dbReference>
<name>A0A085GJP3_9ENTR</name>
<comment type="caution">
    <text evidence="8">The sequence shown here is derived from an EMBL/GenBank/DDBJ whole genome shotgun (WGS) entry which is preliminary data.</text>
</comment>
<evidence type="ECO:0000313" key="9">
    <source>
        <dbReference type="Proteomes" id="UP000028653"/>
    </source>
</evidence>
<keyword evidence="3 6" id="KW-0732">Signal</keyword>
<keyword evidence="2" id="KW-0645">Protease</keyword>
<accession>A0A085GJP3</accession>
<dbReference type="AlphaFoldDB" id="A0A085GJP3"/>
<evidence type="ECO:0000256" key="4">
    <source>
        <dbReference type="ARBA" id="ARBA00022801"/>
    </source>
</evidence>
<dbReference type="RefSeq" id="WP_034493315.1">
    <property type="nucleotide sequence ID" value="NZ_JMPI01000014.1"/>
</dbReference>
<dbReference type="OrthoDB" id="9807055at2"/>
<dbReference type="SUPFAM" id="SSF54001">
    <property type="entry name" value="Cysteine proteinases"/>
    <property type="match status" value="1"/>
</dbReference>
<evidence type="ECO:0000256" key="5">
    <source>
        <dbReference type="ARBA" id="ARBA00022807"/>
    </source>
</evidence>
<dbReference type="PANTHER" id="PTHR47360">
    <property type="entry name" value="MUREIN DD-ENDOPEPTIDASE MEPS/MUREIN LD-CARBOXYPEPTIDASE"/>
    <property type="match status" value="1"/>
</dbReference>
<organism evidence="8 9">
    <name type="scientific">Buttiauxella agrestis ATCC 33320</name>
    <dbReference type="NCBI Taxonomy" id="1006004"/>
    <lineage>
        <taxon>Bacteria</taxon>
        <taxon>Pseudomonadati</taxon>
        <taxon>Pseudomonadota</taxon>
        <taxon>Gammaproteobacteria</taxon>
        <taxon>Enterobacterales</taxon>
        <taxon>Enterobacteriaceae</taxon>
        <taxon>Buttiauxella</taxon>
    </lineage>
</organism>
<proteinExistence type="inferred from homology"/>
<dbReference type="GO" id="GO:0008234">
    <property type="term" value="F:cysteine-type peptidase activity"/>
    <property type="evidence" value="ECO:0007669"/>
    <property type="project" value="UniProtKB-KW"/>
</dbReference>
<evidence type="ECO:0000259" key="7">
    <source>
        <dbReference type="PROSITE" id="PS51935"/>
    </source>
</evidence>
<feature type="chain" id="PRO_5001791465" evidence="6">
    <location>
        <begin position="26"/>
        <end position="192"/>
    </location>
</feature>